<dbReference type="Pfam" id="PF11726">
    <property type="entry name" value="YagK_YfjJ_C"/>
    <property type="match status" value="1"/>
</dbReference>
<accession>A0A0Q0DL08</accession>
<dbReference type="Proteomes" id="UP000274541">
    <property type="component" value="Unassembled WGS sequence"/>
</dbReference>
<gene>
    <name evidence="3" type="ORF">ALQ37_01928</name>
</gene>
<dbReference type="EMBL" id="RBPX01000134">
    <property type="protein sequence ID" value="RMO67225.1"/>
    <property type="molecule type" value="Genomic_DNA"/>
</dbReference>
<proteinExistence type="predicted"/>
<reference evidence="3 4" key="1">
    <citation type="submission" date="2018-08" db="EMBL/GenBank/DDBJ databases">
        <title>Recombination of ecologically and evolutionarily significant loci maintains genetic cohesion in the Pseudomonas syringae species complex.</title>
        <authorList>
            <person name="Dillon M."/>
            <person name="Thakur S."/>
            <person name="Almeida R.N.D."/>
            <person name="Weir B.S."/>
            <person name="Guttman D.S."/>
        </authorList>
    </citation>
    <scope>NUCLEOTIDE SEQUENCE [LARGE SCALE GENOMIC DNA]</scope>
    <source>
        <strain evidence="3 4">ICMP 4388</strain>
    </source>
</reference>
<comment type="caution">
    <text evidence="3">The sequence shown here is derived from an EMBL/GenBank/DDBJ whole genome shotgun (WGS) entry which is preliminary data.</text>
</comment>
<name>A0A0Q0DL08_PSEAP</name>
<evidence type="ECO:0000259" key="2">
    <source>
        <dbReference type="Pfam" id="PF11726"/>
    </source>
</evidence>
<dbReference type="InterPro" id="IPR057271">
    <property type="entry name" value="YagK_YfjJ_C"/>
</dbReference>
<dbReference type="AlphaFoldDB" id="A0A0Q0DL08"/>
<evidence type="ECO:0000313" key="4">
    <source>
        <dbReference type="Proteomes" id="UP000274541"/>
    </source>
</evidence>
<feature type="domain" description="YagK/YfjJ C-terminal" evidence="2">
    <location>
        <begin position="180"/>
        <end position="343"/>
    </location>
</feature>
<sequence>MIVMEFDVQLSLEQMLEYEAFIYAENDGVPVHIVTDHGEHRADLRRIVNVVESVVKYGKPLFLPRLSTVKKSARCAALEAAVLSVIGIDPGLVKSVFPHHQLNPVVNAFFTVEKGVVDQLSTRRYLDLSKDDNAILHEFVENLLAEVKGESVQMKLNGFKRAANKAYKGLRDLIDALFVRYSRLLVIRLDLGYRNKYCAPAGLLSVCYEEAKKHREDLLKYFRLKMSPAIVGYAWKLEYGLDKTYHYHFLLFFDGAKSHQDIVIAKAVGDHWSNCVTDGKGIYYNCNANKAEYKARGILGIGMIGHDELDLRNGLTTAAAYLTKVDLFVRMVISEGGRCFGKSGKPKPKKVSGGRPRRNSPKCRVQSESLT</sequence>
<organism evidence="3 4">
    <name type="scientific">Pseudomonas syringae pv. aptata</name>
    <dbReference type="NCBI Taxonomy" id="83167"/>
    <lineage>
        <taxon>Bacteria</taxon>
        <taxon>Pseudomonadati</taxon>
        <taxon>Pseudomonadota</taxon>
        <taxon>Gammaproteobacteria</taxon>
        <taxon>Pseudomonadales</taxon>
        <taxon>Pseudomonadaceae</taxon>
        <taxon>Pseudomonas</taxon>
        <taxon>Pseudomonas syringae</taxon>
    </lineage>
</organism>
<feature type="compositionally biased region" description="Basic residues" evidence="1">
    <location>
        <begin position="344"/>
        <end position="361"/>
    </location>
</feature>
<feature type="region of interest" description="Disordered" evidence="1">
    <location>
        <begin position="341"/>
        <end position="371"/>
    </location>
</feature>
<evidence type="ECO:0000256" key="1">
    <source>
        <dbReference type="SAM" id="MobiDB-lite"/>
    </source>
</evidence>
<protein>
    <recommendedName>
        <fullName evidence="2">YagK/YfjJ C-terminal domain-containing protein</fullName>
    </recommendedName>
</protein>
<evidence type="ECO:0000313" key="3">
    <source>
        <dbReference type="EMBL" id="RMO67225.1"/>
    </source>
</evidence>